<dbReference type="GeneID" id="61133540"/>
<evidence type="ECO:0000313" key="2">
    <source>
        <dbReference type="EMBL" id="BAD57653.1"/>
    </source>
</evidence>
<accession>Q5YVY8</accession>
<organism evidence="2 3">
    <name type="scientific">Nocardia farcinica (strain IFM 10152)</name>
    <dbReference type="NCBI Taxonomy" id="247156"/>
    <lineage>
        <taxon>Bacteria</taxon>
        <taxon>Bacillati</taxon>
        <taxon>Actinomycetota</taxon>
        <taxon>Actinomycetes</taxon>
        <taxon>Mycobacteriales</taxon>
        <taxon>Nocardiaceae</taxon>
        <taxon>Nocardia</taxon>
    </lineage>
</organism>
<dbReference type="RefSeq" id="WP_011209338.1">
    <property type="nucleotide sequence ID" value="NC_006361.1"/>
</dbReference>
<reference evidence="2 3" key="1">
    <citation type="journal article" date="2004" name="Proc. Natl. Acad. Sci. U.S.A.">
        <title>The complete genomic sequence of Nocardia farcinica IFM 10152.</title>
        <authorList>
            <person name="Ishikawa J."/>
            <person name="Yamashita A."/>
            <person name="Mikami Y."/>
            <person name="Hoshino Y."/>
            <person name="Kurita H."/>
            <person name="Hotta K."/>
            <person name="Shiba T."/>
            <person name="Hattori M."/>
        </authorList>
    </citation>
    <scope>NUCLEOTIDE SEQUENCE [LARGE SCALE GENOMIC DNA]</scope>
    <source>
        <strain evidence="2 3">IFM 10152</strain>
    </source>
</reference>
<evidence type="ECO:0000313" key="3">
    <source>
        <dbReference type="Proteomes" id="UP000006820"/>
    </source>
</evidence>
<feature type="signal peptide" evidence="1">
    <location>
        <begin position="1"/>
        <end position="25"/>
    </location>
</feature>
<dbReference type="AlphaFoldDB" id="Q5YVY8"/>
<dbReference type="eggNOG" id="ENOG5031F3N">
    <property type="taxonomic scope" value="Bacteria"/>
</dbReference>
<feature type="chain" id="PRO_5039328971" description="Secreted protein" evidence="1">
    <location>
        <begin position="26"/>
        <end position="105"/>
    </location>
</feature>
<dbReference type="Proteomes" id="UP000006820">
    <property type="component" value="Chromosome"/>
</dbReference>
<dbReference type="KEGG" id="nfa:NFA_28060"/>
<keyword evidence="1" id="KW-0732">Signal</keyword>
<keyword evidence="3" id="KW-1185">Reference proteome</keyword>
<gene>
    <name evidence="2" type="ordered locus">NFA_28060</name>
</gene>
<evidence type="ECO:0008006" key="4">
    <source>
        <dbReference type="Google" id="ProtNLM"/>
    </source>
</evidence>
<name>Q5YVY8_NOCFA</name>
<sequence>MMRTPLRLATASVAAASLVAAAASAAAAPAEPGPAHAIPVAASTGSSMVDSGAAALESAGYYLGRGDFLGLLVLVGVTPFQMLTGAVCDLGTGSGLPVPCTRPKY</sequence>
<dbReference type="HOGENOM" id="CLU_2233695_0_0_11"/>
<protein>
    <recommendedName>
        <fullName evidence="4">Secreted protein</fullName>
    </recommendedName>
</protein>
<proteinExistence type="predicted"/>
<evidence type="ECO:0000256" key="1">
    <source>
        <dbReference type="SAM" id="SignalP"/>
    </source>
</evidence>
<dbReference type="EMBL" id="AP006618">
    <property type="protein sequence ID" value="BAD57653.1"/>
    <property type="molecule type" value="Genomic_DNA"/>
</dbReference>